<accession>A0A165MVH1</accession>
<feature type="chain" id="PRO_5007862671" evidence="2">
    <location>
        <begin position="26"/>
        <end position="519"/>
    </location>
</feature>
<dbReference type="AlphaFoldDB" id="A0A165MVH1"/>
<dbReference type="InParanoid" id="A0A165MVH1"/>
<keyword evidence="1" id="KW-0812">Transmembrane</keyword>
<dbReference type="CDD" id="cd09917">
    <property type="entry name" value="F-box_SF"/>
    <property type="match status" value="1"/>
</dbReference>
<reference evidence="3 4" key="1">
    <citation type="journal article" date="2016" name="Mol. Biol. Evol.">
        <title>Comparative Genomics of Early-Diverging Mushroom-Forming Fungi Provides Insights into the Origins of Lignocellulose Decay Capabilities.</title>
        <authorList>
            <person name="Nagy L.G."/>
            <person name="Riley R."/>
            <person name="Tritt A."/>
            <person name="Adam C."/>
            <person name="Daum C."/>
            <person name="Floudas D."/>
            <person name="Sun H."/>
            <person name="Yadav J.S."/>
            <person name="Pangilinan J."/>
            <person name="Larsson K.H."/>
            <person name="Matsuura K."/>
            <person name="Barry K."/>
            <person name="Labutti K."/>
            <person name="Kuo R."/>
            <person name="Ohm R.A."/>
            <person name="Bhattacharya S.S."/>
            <person name="Shirouzu T."/>
            <person name="Yoshinaga Y."/>
            <person name="Martin F.M."/>
            <person name="Grigoriev I.V."/>
            <person name="Hibbett D.S."/>
        </authorList>
    </citation>
    <scope>NUCLEOTIDE SEQUENCE [LARGE SCALE GENOMIC DNA]</scope>
    <source>
        <strain evidence="3 4">HHB12029</strain>
    </source>
</reference>
<protein>
    <submittedName>
        <fullName evidence="3">Uncharacterized protein</fullName>
    </submittedName>
</protein>
<feature type="transmembrane region" description="Helical" evidence="1">
    <location>
        <begin position="49"/>
        <end position="72"/>
    </location>
</feature>
<dbReference type="Gene3D" id="3.80.10.10">
    <property type="entry name" value="Ribonuclease Inhibitor"/>
    <property type="match status" value="1"/>
</dbReference>
<feature type="signal peptide" evidence="2">
    <location>
        <begin position="1"/>
        <end position="25"/>
    </location>
</feature>
<dbReference type="Proteomes" id="UP000077266">
    <property type="component" value="Unassembled WGS sequence"/>
</dbReference>
<proteinExistence type="predicted"/>
<evidence type="ECO:0000256" key="1">
    <source>
        <dbReference type="SAM" id="Phobius"/>
    </source>
</evidence>
<dbReference type="SUPFAM" id="SSF52058">
    <property type="entry name" value="L domain-like"/>
    <property type="match status" value="1"/>
</dbReference>
<evidence type="ECO:0000313" key="4">
    <source>
        <dbReference type="Proteomes" id="UP000077266"/>
    </source>
</evidence>
<evidence type="ECO:0000256" key="2">
    <source>
        <dbReference type="SAM" id="SignalP"/>
    </source>
</evidence>
<dbReference type="Gene3D" id="1.20.1280.50">
    <property type="match status" value="1"/>
</dbReference>
<keyword evidence="1" id="KW-0472">Membrane</keyword>
<keyword evidence="2" id="KW-0732">Signal</keyword>
<feature type="non-terminal residue" evidence="3">
    <location>
        <position position="519"/>
    </location>
</feature>
<organism evidence="3 4">
    <name type="scientific">Exidia glandulosa HHB12029</name>
    <dbReference type="NCBI Taxonomy" id="1314781"/>
    <lineage>
        <taxon>Eukaryota</taxon>
        <taxon>Fungi</taxon>
        <taxon>Dikarya</taxon>
        <taxon>Basidiomycota</taxon>
        <taxon>Agaricomycotina</taxon>
        <taxon>Agaricomycetes</taxon>
        <taxon>Auriculariales</taxon>
        <taxon>Exidiaceae</taxon>
        <taxon>Exidia</taxon>
    </lineage>
</organism>
<dbReference type="EMBL" id="KV425906">
    <property type="protein sequence ID" value="KZV99823.1"/>
    <property type="molecule type" value="Genomic_DNA"/>
</dbReference>
<name>A0A165MVH1_EXIGL</name>
<keyword evidence="1" id="KW-1133">Transmembrane helix</keyword>
<dbReference type="InterPro" id="IPR032675">
    <property type="entry name" value="LRR_dom_sf"/>
</dbReference>
<sequence>MTRFLFSPLFAILMIIFSHTFSVTSAPKPRTALDWVKFVVQFYVQGLAIVGKIVGAGLLITVTLTLLGWGLFTISYPRLVQLQDSLSNASRRRRFGDNNSRNRAASLPPEVQLRIFWYLQQRGHFGFDPYSRLARLLPYPPTLDLRAVARVCRSWHGAGTEMLYASIWLMNDSTCLLFGDTLAARPELARLVQRIALPNFTSYLPHLDPQTSLKHIRPSRSSPLWKDVKSAIDRIIVLCVNATDVQLCGDVGDPELFTGLMQCIPHTTKLSLMRSEASIFTTAPRRYEETHLQLCSPVLRPHVAHLHELTLFKYTLDEMGEFPSFECLVLLRLVSCKLETWWLTSLLANTPNLRALDWRDNNIDAPPLGPATPFWLVWTLTPRIQDCEKLIAVQEDSFTRSKVTLGAMTTCTSLRVLEITANLLHTLEYPPPHLAQLILLNVRDRSSISPPISVRETRNKVFSIAARIKHSLPMWKLHAPHLHTIQLWDTLDKKAVETWTVTAVLLHEFLSTWDVSLVV</sequence>
<evidence type="ECO:0000313" key="3">
    <source>
        <dbReference type="EMBL" id="KZV99823.1"/>
    </source>
</evidence>
<keyword evidence="4" id="KW-1185">Reference proteome</keyword>
<dbReference type="OrthoDB" id="2794889at2759"/>
<gene>
    <name evidence="3" type="ORF">EXIGLDRAFT_723879</name>
</gene>